<evidence type="ECO:0000313" key="2">
    <source>
        <dbReference type="EMBL" id="GJU05090.1"/>
    </source>
</evidence>
<dbReference type="Proteomes" id="UP001151760">
    <property type="component" value="Unassembled WGS sequence"/>
</dbReference>
<accession>A0ABQ5IZH0</accession>
<feature type="compositionally biased region" description="Polar residues" evidence="1">
    <location>
        <begin position="1"/>
        <end position="10"/>
    </location>
</feature>
<organism evidence="2 3">
    <name type="scientific">Tanacetum coccineum</name>
    <dbReference type="NCBI Taxonomy" id="301880"/>
    <lineage>
        <taxon>Eukaryota</taxon>
        <taxon>Viridiplantae</taxon>
        <taxon>Streptophyta</taxon>
        <taxon>Embryophyta</taxon>
        <taxon>Tracheophyta</taxon>
        <taxon>Spermatophyta</taxon>
        <taxon>Magnoliopsida</taxon>
        <taxon>eudicotyledons</taxon>
        <taxon>Gunneridae</taxon>
        <taxon>Pentapetalae</taxon>
        <taxon>asterids</taxon>
        <taxon>campanulids</taxon>
        <taxon>Asterales</taxon>
        <taxon>Asteraceae</taxon>
        <taxon>Asteroideae</taxon>
        <taxon>Anthemideae</taxon>
        <taxon>Anthemidinae</taxon>
        <taxon>Tanacetum</taxon>
    </lineage>
</organism>
<evidence type="ECO:0000313" key="3">
    <source>
        <dbReference type="Proteomes" id="UP001151760"/>
    </source>
</evidence>
<reference evidence="2" key="2">
    <citation type="submission" date="2022-01" db="EMBL/GenBank/DDBJ databases">
        <authorList>
            <person name="Yamashiro T."/>
            <person name="Shiraishi A."/>
            <person name="Satake H."/>
            <person name="Nakayama K."/>
        </authorList>
    </citation>
    <scope>NUCLEOTIDE SEQUENCE</scope>
</reference>
<name>A0ABQ5IZH0_9ASTR</name>
<protein>
    <submittedName>
        <fullName evidence="2">Uncharacterized protein</fullName>
    </submittedName>
</protein>
<sequence>MINRSSTSVLRSCDQVDKNGHPRIKGTSSSSGLNRSSLVPQLLCISCKKLGSLLIMFEFLFIMPLAEFYRILSVNLQGLGLRHTVIRRVSMFRWLVHVDDTSLADSSNTHLSQLRAAGVKWGREVHKLVIDPDTGVLSHLRVKRTHRKAQAVLILRERERERGL</sequence>
<proteinExistence type="predicted"/>
<gene>
    <name evidence="2" type="ORF">Tco_1121520</name>
</gene>
<evidence type="ECO:0000256" key="1">
    <source>
        <dbReference type="SAM" id="MobiDB-lite"/>
    </source>
</evidence>
<dbReference type="EMBL" id="BQNB010021315">
    <property type="protein sequence ID" value="GJU05090.1"/>
    <property type="molecule type" value="Genomic_DNA"/>
</dbReference>
<comment type="caution">
    <text evidence="2">The sequence shown here is derived from an EMBL/GenBank/DDBJ whole genome shotgun (WGS) entry which is preliminary data.</text>
</comment>
<keyword evidence="3" id="KW-1185">Reference proteome</keyword>
<reference evidence="2" key="1">
    <citation type="journal article" date="2022" name="Int. J. Mol. Sci.">
        <title>Draft Genome of Tanacetum Coccineum: Genomic Comparison of Closely Related Tanacetum-Family Plants.</title>
        <authorList>
            <person name="Yamashiro T."/>
            <person name="Shiraishi A."/>
            <person name="Nakayama K."/>
            <person name="Satake H."/>
        </authorList>
    </citation>
    <scope>NUCLEOTIDE SEQUENCE</scope>
</reference>
<feature type="region of interest" description="Disordered" evidence="1">
    <location>
        <begin position="1"/>
        <end position="34"/>
    </location>
</feature>